<sequence length="82" mass="9266">MDRTMMEYTVGKSVTWSFRQATVGVITQKSEVMEHVVCSRELYTIWKKLQVYYGSDGESGHKASTEHVTGAVPHELVLSDTQ</sequence>
<dbReference type="EMBL" id="OX459945">
    <property type="protein sequence ID" value="CAI9179244.1"/>
    <property type="molecule type" value="Genomic_DNA"/>
</dbReference>
<dbReference type="Proteomes" id="UP001176941">
    <property type="component" value="Chromosome 9"/>
</dbReference>
<protein>
    <submittedName>
        <fullName evidence="1">Uncharacterized protein</fullName>
    </submittedName>
</protein>
<name>A0ABN8ZZR0_RANTA</name>
<reference evidence="1" key="1">
    <citation type="submission" date="2023-04" db="EMBL/GenBank/DDBJ databases">
        <authorList>
            <consortium name="ELIXIR-Norway"/>
        </authorList>
    </citation>
    <scope>NUCLEOTIDE SEQUENCE [LARGE SCALE GENOMIC DNA]</scope>
</reference>
<gene>
    <name evidence="1" type="ORF">MRATA1EN1_LOCUS28206</name>
</gene>
<evidence type="ECO:0000313" key="2">
    <source>
        <dbReference type="Proteomes" id="UP001176941"/>
    </source>
</evidence>
<evidence type="ECO:0000313" key="1">
    <source>
        <dbReference type="EMBL" id="CAI9179244.1"/>
    </source>
</evidence>
<proteinExistence type="predicted"/>
<keyword evidence="2" id="KW-1185">Reference proteome</keyword>
<organism evidence="1 2">
    <name type="scientific">Rangifer tarandus platyrhynchus</name>
    <name type="common">Svalbard reindeer</name>
    <dbReference type="NCBI Taxonomy" id="3082113"/>
    <lineage>
        <taxon>Eukaryota</taxon>
        <taxon>Metazoa</taxon>
        <taxon>Chordata</taxon>
        <taxon>Craniata</taxon>
        <taxon>Vertebrata</taxon>
        <taxon>Euteleostomi</taxon>
        <taxon>Mammalia</taxon>
        <taxon>Eutheria</taxon>
        <taxon>Laurasiatheria</taxon>
        <taxon>Artiodactyla</taxon>
        <taxon>Ruminantia</taxon>
        <taxon>Pecora</taxon>
        <taxon>Cervidae</taxon>
        <taxon>Odocoileinae</taxon>
        <taxon>Rangifer</taxon>
    </lineage>
</organism>
<accession>A0ABN8ZZR0</accession>